<sequence length="542" mass="61813">MASSFVHPNRIDEKMNAVDYDPNVRKNGPNPFETFSSSVTSDGEHKPETDRYILYATYSCPFAHRTLIMRKLKGLEDIVRLSLLHPKMSHEGKGFWHYSGEEEGTDSQDPIFGYRWLKQIYDKADPDGNYNGKYTVPILFDIKLNKIVSNTSLDIMKMFDSCFDSILPEPYSSLHFTTEKFEEHSKWLHEKINTAVYKVGFSTEQSKYEEHVKELFLNLDRLETKLGAHSFIEGDHVQAFPTIIRFDTAYHLLFRCNIKDIRSGEKGFGDTVKFDQLKKGYYQSLKFNPSMIIALADVSFNHLNMRQPQDEPFELILVDLTQQLCEEWQKSFADLPHVTIVNNFFEQIPEFDCMVSAANSFGLMDGGIDAAITEFFGKQLPDRVQARIISEYGGVQPVGTSFIIETLGEKGERHPFLAHTPTMRVPKDISTTDNTYTAMFATLLAVQNHNRTSEKKIKKLACPGLGTLSGRVPLSVGAKLMALAYEHFLHPPTQLDWRHAKALDRRVMDIVHKRDSPPPASDSPEVSETNGIRGICPWLRRP</sequence>
<feature type="domain" description="Macro" evidence="2">
    <location>
        <begin position="300"/>
        <end position="542"/>
    </location>
</feature>
<gene>
    <name evidence="3" type="ORF">PROFUN_00083</name>
</gene>
<dbReference type="SMART" id="SM00506">
    <property type="entry name" value="A1pp"/>
    <property type="match status" value="1"/>
</dbReference>
<dbReference type="SUPFAM" id="SSF47616">
    <property type="entry name" value="GST C-terminal domain-like"/>
    <property type="match status" value="1"/>
</dbReference>
<dbReference type="InterPro" id="IPR004045">
    <property type="entry name" value="Glutathione_S-Trfase_N"/>
</dbReference>
<dbReference type="PROSITE" id="PS51154">
    <property type="entry name" value="MACRO"/>
    <property type="match status" value="1"/>
</dbReference>
<proteinExistence type="predicted"/>
<protein>
    <submittedName>
        <fullName evidence="3">Putative phosphatase, C-terminal domain of histone macro H2A1 like protein</fullName>
    </submittedName>
</protein>
<keyword evidence="4" id="KW-1185">Reference proteome</keyword>
<dbReference type="InterPro" id="IPR016639">
    <property type="entry name" value="GST_Omega/GSH"/>
</dbReference>
<dbReference type="Gene3D" id="3.40.220.10">
    <property type="entry name" value="Leucine Aminopeptidase, subunit E, domain 1"/>
    <property type="match status" value="1"/>
</dbReference>
<evidence type="ECO:0000259" key="2">
    <source>
        <dbReference type="PROSITE" id="PS51154"/>
    </source>
</evidence>
<dbReference type="OrthoDB" id="6082470at2759"/>
<dbReference type="InterPro" id="IPR043472">
    <property type="entry name" value="Macro_dom-like"/>
</dbReference>
<dbReference type="InParanoid" id="A0A2P6P0K7"/>
<dbReference type="InterPro" id="IPR002589">
    <property type="entry name" value="Macro_dom"/>
</dbReference>
<accession>A0A2P6P0K7</accession>
<reference evidence="3 4" key="1">
    <citation type="journal article" date="2018" name="Genome Biol. Evol.">
        <title>Multiple Roots of Fruiting Body Formation in Amoebozoa.</title>
        <authorList>
            <person name="Hillmann F."/>
            <person name="Forbes G."/>
            <person name="Novohradska S."/>
            <person name="Ferling I."/>
            <person name="Riege K."/>
            <person name="Groth M."/>
            <person name="Westermann M."/>
            <person name="Marz M."/>
            <person name="Spaller T."/>
            <person name="Winckler T."/>
            <person name="Schaap P."/>
            <person name="Glockner G."/>
        </authorList>
    </citation>
    <scope>NUCLEOTIDE SEQUENCE [LARGE SCALE GENOMIC DNA]</scope>
    <source>
        <strain evidence="3 4">Jena</strain>
    </source>
</reference>
<dbReference type="EMBL" id="MDYQ01000001">
    <property type="protein sequence ID" value="PRP89741.1"/>
    <property type="molecule type" value="Genomic_DNA"/>
</dbReference>
<dbReference type="PANTHER" id="PTHR32419:SF6">
    <property type="entry name" value="GLUTATHIONE S-TRANSFERASE OMEGA-LIKE 1-RELATED"/>
    <property type="match status" value="1"/>
</dbReference>
<dbReference type="AlphaFoldDB" id="A0A2P6P0K7"/>
<dbReference type="STRING" id="1890364.A0A2P6P0K7"/>
<dbReference type="PANTHER" id="PTHR32419">
    <property type="entry name" value="GLUTATHIONYL-HYDROQUINONE REDUCTASE"/>
    <property type="match status" value="1"/>
</dbReference>
<dbReference type="InterPro" id="IPR036282">
    <property type="entry name" value="Glutathione-S-Trfase_C_sf"/>
</dbReference>
<dbReference type="GO" id="GO:0004364">
    <property type="term" value="F:glutathione transferase activity"/>
    <property type="evidence" value="ECO:0007669"/>
    <property type="project" value="InterPro"/>
</dbReference>
<feature type="region of interest" description="Disordered" evidence="1">
    <location>
        <begin position="20"/>
        <end position="45"/>
    </location>
</feature>
<organism evidence="3 4">
    <name type="scientific">Planoprotostelium fungivorum</name>
    <dbReference type="NCBI Taxonomy" id="1890364"/>
    <lineage>
        <taxon>Eukaryota</taxon>
        <taxon>Amoebozoa</taxon>
        <taxon>Evosea</taxon>
        <taxon>Variosea</taxon>
        <taxon>Cavosteliida</taxon>
        <taxon>Cavosteliaceae</taxon>
        <taxon>Planoprotostelium</taxon>
    </lineage>
</organism>
<dbReference type="SUPFAM" id="SSF52833">
    <property type="entry name" value="Thioredoxin-like"/>
    <property type="match status" value="1"/>
</dbReference>
<dbReference type="GO" id="GO:0005737">
    <property type="term" value="C:cytoplasm"/>
    <property type="evidence" value="ECO:0007669"/>
    <property type="project" value="TreeGrafter"/>
</dbReference>
<name>A0A2P6P0K7_9EUKA</name>
<dbReference type="Pfam" id="PF01661">
    <property type="entry name" value="Macro"/>
    <property type="match status" value="1"/>
</dbReference>
<dbReference type="Pfam" id="PF13409">
    <property type="entry name" value="GST_N_2"/>
    <property type="match status" value="1"/>
</dbReference>
<dbReference type="SUPFAM" id="SSF52949">
    <property type="entry name" value="Macro domain-like"/>
    <property type="match status" value="1"/>
</dbReference>
<evidence type="ECO:0000256" key="1">
    <source>
        <dbReference type="SAM" id="MobiDB-lite"/>
    </source>
</evidence>
<dbReference type="Proteomes" id="UP000241769">
    <property type="component" value="Unassembled WGS sequence"/>
</dbReference>
<dbReference type="Gene3D" id="1.20.1050.10">
    <property type="match status" value="1"/>
</dbReference>
<dbReference type="Gene3D" id="3.40.30.10">
    <property type="entry name" value="Glutaredoxin"/>
    <property type="match status" value="1"/>
</dbReference>
<comment type="caution">
    <text evidence="3">The sequence shown here is derived from an EMBL/GenBank/DDBJ whole genome shotgun (WGS) entry which is preliminary data.</text>
</comment>
<evidence type="ECO:0000313" key="4">
    <source>
        <dbReference type="Proteomes" id="UP000241769"/>
    </source>
</evidence>
<evidence type="ECO:0000313" key="3">
    <source>
        <dbReference type="EMBL" id="PRP89741.1"/>
    </source>
</evidence>
<dbReference type="InterPro" id="IPR036249">
    <property type="entry name" value="Thioredoxin-like_sf"/>
</dbReference>